<evidence type="ECO:0000259" key="1">
    <source>
        <dbReference type="Pfam" id="PF00296"/>
    </source>
</evidence>
<dbReference type="PANTHER" id="PTHR30137:SF6">
    <property type="entry name" value="LUCIFERASE-LIKE MONOOXYGENASE"/>
    <property type="match status" value="1"/>
</dbReference>
<keyword evidence="3" id="KW-1185">Reference proteome</keyword>
<gene>
    <name evidence="2" type="ORF">GCM10009807_28670</name>
</gene>
<dbReference type="Gene3D" id="3.20.20.30">
    <property type="entry name" value="Luciferase-like domain"/>
    <property type="match status" value="1"/>
</dbReference>
<name>A0ABN2H7Z2_9MICO</name>
<dbReference type="SUPFAM" id="SSF51679">
    <property type="entry name" value="Bacterial luciferase-like"/>
    <property type="match status" value="1"/>
</dbReference>
<feature type="domain" description="Luciferase-like" evidence="1">
    <location>
        <begin position="1"/>
        <end position="300"/>
    </location>
</feature>
<dbReference type="InterPro" id="IPR036661">
    <property type="entry name" value="Luciferase-like_sf"/>
</dbReference>
<proteinExistence type="predicted"/>
<protein>
    <submittedName>
        <fullName evidence="2">FMN-dependent luciferase-like monooxygenase</fullName>
    </submittedName>
</protein>
<reference evidence="2 3" key="1">
    <citation type="journal article" date="2019" name="Int. J. Syst. Evol. Microbiol.">
        <title>The Global Catalogue of Microorganisms (GCM) 10K type strain sequencing project: providing services to taxonomists for standard genome sequencing and annotation.</title>
        <authorList>
            <consortium name="The Broad Institute Genomics Platform"/>
            <consortium name="The Broad Institute Genome Sequencing Center for Infectious Disease"/>
            <person name="Wu L."/>
            <person name="Ma J."/>
        </authorList>
    </citation>
    <scope>NUCLEOTIDE SEQUENCE [LARGE SCALE GENOMIC DNA]</scope>
    <source>
        <strain evidence="2 3">JCM 15575</strain>
    </source>
</reference>
<dbReference type="Pfam" id="PF00296">
    <property type="entry name" value="Bac_luciferase"/>
    <property type="match status" value="1"/>
</dbReference>
<sequence>MKAGLFLTNEHTAPADLSAHLGQQLDMTAVVADAGWDSIFTGQHFITEGTQRLQPLPFLARLAAEAPGLSFGTGIHLWTLGNPVAMAEEFATLDVITGGKTVAGLGLGYRPEEFAAFGVDRSSRVKRFERSLEIARRLWRGEAVDADEPWCRLEGATIGTPPVAGDIPVWIGGTSDPAVRRAGRLSEGWILNPAAPSETIARQAVLYRETSVQHGNGRGWIAAFREVYCAPTTKKAREQALPYLEKKYGRYATWGQDDGHPGQRALTGGADTVGRGRFIVGDPEHCLTELTRFRDEIGVDEFIYRTEWPDMPAESAHSSLDLLVREVVPAL</sequence>
<dbReference type="PANTHER" id="PTHR30137">
    <property type="entry name" value="LUCIFERASE-LIKE MONOOXYGENASE"/>
    <property type="match status" value="1"/>
</dbReference>
<organism evidence="2 3">
    <name type="scientific">Microbacterium lacus</name>
    <dbReference type="NCBI Taxonomy" id="415217"/>
    <lineage>
        <taxon>Bacteria</taxon>
        <taxon>Bacillati</taxon>
        <taxon>Actinomycetota</taxon>
        <taxon>Actinomycetes</taxon>
        <taxon>Micrococcales</taxon>
        <taxon>Microbacteriaceae</taxon>
        <taxon>Microbacterium</taxon>
    </lineage>
</organism>
<dbReference type="RefSeq" id="WP_344055563.1">
    <property type="nucleotide sequence ID" value="NZ_BAAAPK010000001.1"/>
</dbReference>
<dbReference type="InterPro" id="IPR050766">
    <property type="entry name" value="Bact_Lucif_Oxidored"/>
</dbReference>
<dbReference type="InterPro" id="IPR011251">
    <property type="entry name" value="Luciferase-like_dom"/>
</dbReference>
<accession>A0ABN2H7Z2</accession>
<dbReference type="Proteomes" id="UP001500596">
    <property type="component" value="Unassembled WGS sequence"/>
</dbReference>
<evidence type="ECO:0000313" key="2">
    <source>
        <dbReference type="EMBL" id="GAA1683098.1"/>
    </source>
</evidence>
<evidence type="ECO:0000313" key="3">
    <source>
        <dbReference type="Proteomes" id="UP001500596"/>
    </source>
</evidence>
<dbReference type="EMBL" id="BAAAPK010000001">
    <property type="protein sequence ID" value="GAA1683098.1"/>
    <property type="molecule type" value="Genomic_DNA"/>
</dbReference>
<comment type="caution">
    <text evidence="2">The sequence shown here is derived from an EMBL/GenBank/DDBJ whole genome shotgun (WGS) entry which is preliminary data.</text>
</comment>